<gene>
    <name evidence="1" type="ORF">ACFOOQ_03745</name>
</gene>
<accession>A0ABV7VC56</accession>
<organism evidence="1 2">
    <name type="scientific">Ferrovibrio xuzhouensis</name>
    <dbReference type="NCBI Taxonomy" id="1576914"/>
    <lineage>
        <taxon>Bacteria</taxon>
        <taxon>Pseudomonadati</taxon>
        <taxon>Pseudomonadota</taxon>
        <taxon>Alphaproteobacteria</taxon>
        <taxon>Rhodospirillales</taxon>
        <taxon>Rhodospirillaceae</taxon>
        <taxon>Ferrovibrio</taxon>
    </lineage>
</organism>
<name>A0ABV7VC56_9PROT</name>
<evidence type="ECO:0000313" key="1">
    <source>
        <dbReference type="EMBL" id="MFC3674642.1"/>
    </source>
</evidence>
<protein>
    <submittedName>
        <fullName evidence="1">Uncharacterized protein</fullName>
    </submittedName>
</protein>
<comment type="caution">
    <text evidence="1">The sequence shown here is derived from an EMBL/GenBank/DDBJ whole genome shotgun (WGS) entry which is preliminary data.</text>
</comment>
<reference evidence="2" key="1">
    <citation type="journal article" date="2019" name="Int. J. Syst. Evol. Microbiol.">
        <title>The Global Catalogue of Microorganisms (GCM) 10K type strain sequencing project: providing services to taxonomists for standard genome sequencing and annotation.</title>
        <authorList>
            <consortium name="The Broad Institute Genomics Platform"/>
            <consortium name="The Broad Institute Genome Sequencing Center for Infectious Disease"/>
            <person name="Wu L."/>
            <person name="Ma J."/>
        </authorList>
    </citation>
    <scope>NUCLEOTIDE SEQUENCE [LARGE SCALE GENOMIC DNA]</scope>
    <source>
        <strain evidence="2">KCTC 42182</strain>
    </source>
</reference>
<keyword evidence="2" id="KW-1185">Reference proteome</keyword>
<proteinExistence type="predicted"/>
<dbReference type="RefSeq" id="WP_379721957.1">
    <property type="nucleotide sequence ID" value="NZ_JBHRYJ010000001.1"/>
</dbReference>
<evidence type="ECO:0000313" key="2">
    <source>
        <dbReference type="Proteomes" id="UP001595711"/>
    </source>
</evidence>
<dbReference type="EMBL" id="JBHRYJ010000001">
    <property type="protein sequence ID" value="MFC3674642.1"/>
    <property type="molecule type" value="Genomic_DNA"/>
</dbReference>
<sequence>MVIPKAVIQRQDIPQIQPCARPQLPAAYASLDEARAAAFELAGWGACNEAMIGAANQLLKDRAALPLP</sequence>
<dbReference type="Proteomes" id="UP001595711">
    <property type="component" value="Unassembled WGS sequence"/>
</dbReference>